<proteinExistence type="predicted"/>
<evidence type="ECO:0000313" key="2">
    <source>
        <dbReference type="Proteomes" id="UP001500221"/>
    </source>
</evidence>
<protein>
    <submittedName>
        <fullName evidence="1">Uncharacterized protein</fullName>
    </submittedName>
</protein>
<reference evidence="2" key="1">
    <citation type="journal article" date="2019" name="Int. J. Syst. Evol. Microbiol.">
        <title>The Global Catalogue of Microorganisms (GCM) 10K type strain sequencing project: providing services to taxonomists for standard genome sequencing and annotation.</title>
        <authorList>
            <consortium name="The Broad Institute Genomics Platform"/>
            <consortium name="The Broad Institute Genome Sequencing Center for Infectious Disease"/>
            <person name="Wu L."/>
            <person name="Ma J."/>
        </authorList>
    </citation>
    <scope>NUCLEOTIDE SEQUENCE [LARGE SCALE GENOMIC DNA]</scope>
    <source>
        <strain evidence="2">JCM 18459</strain>
    </source>
</reference>
<comment type="caution">
    <text evidence="1">The sequence shown here is derived from an EMBL/GenBank/DDBJ whole genome shotgun (WGS) entry which is preliminary data.</text>
</comment>
<organism evidence="1 2">
    <name type="scientific">Nocardioides marinquilinus</name>
    <dbReference type="NCBI Taxonomy" id="1210400"/>
    <lineage>
        <taxon>Bacteria</taxon>
        <taxon>Bacillati</taxon>
        <taxon>Actinomycetota</taxon>
        <taxon>Actinomycetes</taxon>
        <taxon>Propionibacteriales</taxon>
        <taxon>Nocardioidaceae</taxon>
        <taxon>Nocardioides</taxon>
    </lineage>
</organism>
<dbReference type="Proteomes" id="UP001500221">
    <property type="component" value="Unassembled WGS sequence"/>
</dbReference>
<name>A0ABP9PYY8_9ACTN</name>
<evidence type="ECO:0000313" key="1">
    <source>
        <dbReference type="EMBL" id="GAA5153784.1"/>
    </source>
</evidence>
<sequence length="62" mass="7009">MPRMTYIVNETTDDTTAMLPGQNITVEAVDYIEAGSFVKFYDANGDEVYAIKTDSVRNIRTR</sequence>
<gene>
    <name evidence="1" type="ORF">GCM10023340_36330</name>
</gene>
<keyword evidence="2" id="KW-1185">Reference proteome</keyword>
<dbReference type="EMBL" id="BAABKG010000005">
    <property type="protein sequence ID" value="GAA5153784.1"/>
    <property type="molecule type" value="Genomic_DNA"/>
</dbReference>
<accession>A0ABP9PYY8</accession>